<keyword evidence="4" id="KW-1185">Reference proteome</keyword>
<dbReference type="PANTHER" id="PTHR35848">
    <property type="entry name" value="OXALATE-BINDING PROTEIN"/>
    <property type="match status" value="1"/>
</dbReference>
<dbReference type="InterPro" id="IPR011051">
    <property type="entry name" value="RmlC_Cupin_sf"/>
</dbReference>
<dbReference type="AlphaFoldDB" id="A0A5C3N702"/>
<dbReference type="PANTHER" id="PTHR35848:SF6">
    <property type="entry name" value="CUPIN TYPE-2 DOMAIN-CONTAINING PROTEIN"/>
    <property type="match status" value="1"/>
</dbReference>
<feature type="domain" description="Cupin type-2" evidence="2">
    <location>
        <begin position="40"/>
        <end position="109"/>
    </location>
</feature>
<dbReference type="InterPro" id="IPR013096">
    <property type="entry name" value="Cupin_2"/>
</dbReference>
<evidence type="ECO:0000259" key="2">
    <source>
        <dbReference type="Pfam" id="PF07883"/>
    </source>
</evidence>
<dbReference type="InterPro" id="IPR051610">
    <property type="entry name" value="GPI/OXD"/>
</dbReference>
<dbReference type="Proteomes" id="UP000305948">
    <property type="component" value="Unassembled WGS sequence"/>
</dbReference>
<organism evidence="3 4">
    <name type="scientific">Heliocybe sulcata</name>
    <dbReference type="NCBI Taxonomy" id="5364"/>
    <lineage>
        <taxon>Eukaryota</taxon>
        <taxon>Fungi</taxon>
        <taxon>Dikarya</taxon>
        <taxon>Basidiomycota</taxon>
        <taxon>Agaricomycotina</taxon>
        <taxon>Agaricomycetes</taxon>
        <taxon>Gloeophyllales</taxon>
        <taxon>Gloeophyllaceae</taxon>
        <taxon>Heliocybe</taxon>
    </lineage>
</organism>
<reference evidence="3 4" key="1">
    <citation type="journal article" date="2019" name="Nat. Ecol. Evol.">
        <title>Megaphylogeny resolves global patterns of mushroom evolution.</title>
        <authorList>
            <person name="Varga T."/>
            <person name="Krizsan K."/>
            <person name="Foldi C."/>
            <person name="Dima B."/>
            <person name="Sanchez-Garcia M."/>
            <person name="Sanchez-Ramirez S."/>
            <person name="Szollosi G.J."/>
            <person name="Szarkandi J.G."/>
            <person name="Papp V."/>
            <person name="Albert L."/>
            <person name="Andreopoulos W."/>
            <person name="Angelini C."/>
            <person name="Antonin V."/>
            <person name="Barry K.W."/>
            <person name="Bougher N.L."/>
            <person name="Buchanan P."/>
            <person name="Buyck B."/>
            <person name="Bense V."/>
            <person name="Catcheside P."/>
            <person name="Chovatia M."/>
            <person name="Cooper J."/>
            <person name="Damon W."/>
            <person name="Desjardin D."/>
            <person name="Finy P."/>
            <person name="Geml J."/>
            <person name="Haridas S."/>
            <person name="Hughes K."/>
            <person name="Justo A."/>
            <person name="Karasinski D."/>
            <person name="Kautmanova I."/>
            <person name="Kiss B."/>
            <person name="Kocsube S."/>
            <person name="Kotiranta H."/>
            <person name="LaButti K.M."/>
            <person name="Lechner B.E."/>
            <person name="Liimatainen K."/>
            <person name="Lipzen A."/>
            <person name="Lukacs Z."/>
            <person name="Mihaltcheva S."/>
            <person name="Morgado L.N."/>
            <person name="Niskanen T."/>
            <person name="Noordeloos M.E."/>
            <person name="Ohm R.A."/>
            <person name="Ortiz-Santana B."/>
            <person name="Ovrebo C."/>
            <person name="Racz N."/>
            <person name="Riley R."/>
            <person name="Savchenko A."/>
            <person name="Shiryaev A."/>
            <person name="Soop K."/>
            <person name="Spirin V."/>
            <person name="Szebenyi C."/>
            <person name="Tomsovsky M."/>
            <person name="Tulloss R.E."/>
            <person name="Uehling J."/>
            <person name="Grigoriev I.V."/>
            <person name="Vagvolgyi C."/>
            <person name="Papp T."/>
            <person name="Martin F.M."/>
            <person name="Miettinen O."/>
            <person name="Hibbett D.S."/>
            <person name="Nagy L.G."/>
        </authorList>
    </citation>
    <scope>NUCLEOTIDE SEQUENCE [LARGE SCALE GENOMIC DNA]</scope>
    <source>
        <strain evidence="3 4">OMC1185</strain>
    </source>
</reference>
<dbReference type="SUPFAM" id="SSF51182">
    <property type="entry name" value="RmlC-like cupins"/>
    <property type="match status" value="1"/>
</dbReference>
<gene>
    <name evidence="3" type="ORF">OE88DRAFT_1303800</name>
</gene>
<dbReference type="Pfam" id="PF07883">
    <property type="entry name" value="Cupin_2"/>
    <property type="match status" value="1"/>
</dbReference>
<sequence>MSKSIYQTKAFQVEDGTGQTEGMIRQAAIVGKSDKICGTVMRAQPHSHSAVHHHAEQDTIVYGVTGRGTIVYGPHGENKVEMGPGDWAIIPAFAEHQEVNEGDEEVVWAIIRSGGVPAVVNLEGWGQPPREE</sequence>
<evidence type="ECO:0000313" key="3">
    <source>
        <dbReference type="EMBL" id="TFK52825.1"/>
    </source>
</evidence>
<dbReference type="OrthoDB" id="3511549at2759"/>
<dbReference type="Gene3D" id="2.60.120.10">
    <property type="entry name" value="Jelly Rolls"/>
    <property type="match status" value="1"/>
</dbReference>
<dbReference type="InterPro" id="IPR014710">
    <property type="entry name" value="RmlC-like_jellyroll"/>
</dbReference>
<dbReference type="EMBL" id="ML213508">
    <property type="protein sequence ID" value="TFK52825.1"/>
    <property type="molecule type" value="Genomic_DNA"/>
</dbReference>
<accession>A0A5C3N702</accession>
<evidence type="ECO:0000313" key="4">
    <source>
        <dbReference type="Proteomes" id="UP000305948"/>
    </source>
</evidence>
<keyword evidence="1" id="KW-0479">Metal-binding</keyword>
<dbReference type="GO" id="GO:0046872">
    <property type="term" value="F:metal ion binding"/>
    <property type="evidence" value="ECO:0007669"/>
    <property type="project" value="UniProtKB-KW"/>
</dbReference>
<proteinExistence type="predicted"/>
<name>A0A5C3N702_9AGAM</name>
<protein>
    <recommendedName>
        <fullName evidence="2">Cupin type-2 domain-containing protein</fullName>
    </recommendedName>
</protein>
<evidence type="ECO:0000256" key="1">
    <source>
        <dbReference type="ARBA" id="ARBA00022723"/>
    </source>
</evidence>